<name>S4W1I0_9VIRU</name>
<evidence type="ECO:0000313" key="2">
    <source>
        <dbReference type="Proteomes" id="UP000204584"/>
    </source>
</evidence>
<keyword evidence="2" id="KW-1185">Reference proteome</keyword>
<dbReference type="KEGG" id="vg:16606079"/>
<gene>
    <name evidence="1" type="ORF">psal_cds_499</name>
</gene>
<dbReference type="RefSeq" id="YP_008437363.1">
    <property type="nucleotide sequence ID" value="NC_022098.1"/>
</dbReference>
<dbReference type="GeneID" id="16606079"/>
<sequence>MANAARITTPATLAVALVAGLMMVAAGVPTVSAVYQPSGSPILSVGDTFVIYSGRYQSFCYWQGLDPQMIYDWENLKCNVGADDLAQATRFLMTSPYPRQVCGRIPMSPYNMSVSFATKSPICSIPDPLHRCYMRQEIGGLRLINCGDNGGNSPGQASFLLTNTAAPPNGADGWLHGGETPISITSVFTGAVCGVDTAFGKILCPGPGPAAASVFYLIPVDPEPDHEC</sequence>
<dbReference type="Proteomes" id="UP000204584">
    <property type="component" value="Segment"/>
</dbReference>
<proteinExistence type="predicted"/>
<protein>
    <submittedName>
        <fullName evidence="1">Uncharacterized protein</fullName>
    </submittedName>
</protein>
<accession>S4W1I0</accession>
<reference evidence="1 2" key="1">
    <citation type="journal article" date="2013" name="Science">
        <title>Pandoraviruses: amoeba viruses with genomes up to 2.5 Mb reaching that of parasitic eukaryotes.</title>
        <authorList>
            <person name="Philippe N."/>
            <person name="Legendre M."/>
            <person name="Doutre G."/>
            <person name="Coute Y."/>
            <person name="Poirot O."/>
            <person name="Lescot M."/>
            <person name="Arslan D."/>
            <person name="Seltzer V."/>
            <person name="Bertaux L."/>
            <person name="Bruley C."/>
            <person name="Garin J."/>
            <person name="Claverie J.M."/>
            <person name="Abergel C."/>
        </authorList>
    </citation>
    <scope>NUCLEOTIDE SEQUENCE [LARGE SCALE GENOMIC DNA]</scope>
</reference>
<evidence type="ECO:0000313" key="1">
    <source>
        <dbReference type="EMBL" id="AGO84292.1"/>
    </source>
</evidence>
<dbReference type="EMBL" id="KC977571">
    <property type="protein sequence ID" value="AGO84292.1"/>
    <property type="molecule type" value="Genomic_DNA"/>
</dbReference>
<organism evidence="1 2">
    <name type="scientific">Pandoravirus salinus</name>
    <dbReference type="NCBI Taxonomy" id="1349410"/>
    <lineage>
        <taxon>Viruses</taxon>
        <taxon>Pandoravirus</taxon>
    </lineage>
</organism>